<proteinExistence type="predicted"/>
<feature type="signal peptide" evidence="1">
    <location>
        <begin position="1"/>
        <end position="23"/>
    </location>
</feature>
<dbReference type="EMBL" id="JBFRUW010000018">
    <property type="protein sequence ID" value="MFA0567926.1"/>
    <property type="molecule type" value="Genomic_DNA"/>
</dbReference>
<protein>
    <recommendedName>
        <fullName evidence="4">Oxidoreductase molybdopterin-binding domain-containing protein</fullName>
    </recommendedName>
</protein>
<feature type="chain" id="PRO_5046240064" description="Oxidoreductase molybdopterin-binding domain-containing protein" evidence="1">
    <location>
        <begin position="24"/>
        <end position="161"/>
    </location>
</feature>
<comment type="caution">
    <text evidence="2">The sequence shown here is derived from an EMBL/GenBank/DDBJ whole genome shotgun (WGS) entry which is preliminary data.</text>
</comment>
<dbReference type="SUPFAM" id="SSF56524">
    <property type="entry name" value="Oxidoreductase molybdopterin-binding domain"/>
    <property type="match status" value="1"/>
</dbReference>
<sequence length="161" mass="18554">MYKNKAIRAVLLALSIFPLSVFASDLSLTNNKTDKVTTYSIEQLESLSTEKMMTITPWRDKEDVYDGIYLNDLIKIYGFEVKNIKEVKVTALNDYSVEISQESLLDKRYFAAFKRNGKRIPVRQKGPITLILNFSDKSQGNNLLDIAYDQVWFVSEIKIIK</sequence>
<dbReference type="InterPro" id="IPR036374">
    <property type="entry name" value="OxRdtase_Mopterin-bd_sf"/>
</dbReference>
<accession>A0ABV4N9U7</accession>
<gene>
    <name evidence="2" type="ORF">AB4566_06530</name>
</gene>
<keyword evidence="3" id="KW-1185">Reference proteome</keyword>
<evidence type="ECO:0000313" key="3">
    <source>
        <dbReference type="Proteomes" id="UP001570417"/>
    </source>
</evidence>
<dbReference type="RefSeq" id="WP_137373753.1">
    <property type="nucleotide sequence ID" value="NZ_AP025491.1"/>
</dbReference>
<reference evidence="2 3" key="1">
    <citation type="journal article" date="2024" name="ISME J.">
        <title>Tailless and filamentous prophages are predominant in marine Vibrio.</title>
        <authorList>
            <person name="Steensen K."/>
            <person name="Seneca J."/>
            <person name="Bartlau N."/>
            <person name="Yu X.A."/>
            <person name="Hussain F.A."/>
            <person name="Polz M.F."/>
        </authorList>
    </citation>
    <scope>NUCLEOTIDE SEQUENCE [LARGE SCALE GENOMIC DNA]</scope>
    <source>
        <strain evidence="2 3">10N.222.51.A1</strain>
    </source>
</reference>
<dbReference type="Proteomes" id="UP001570417">
    <property type="component" value="Unassembled WGS sequence"/>
</dbReference>
<keyword evidence="1" id="KW-0732">Signal</keyword>
<evidence type="ECO:0008006" key="4">
    <source>
        <dbReference type="Google" id="ProtNLM"/>
    </source>
</evidence>
<organism evidence="2 3">
    <name type="scientific">Vibrio gallaecicus</name>
    <dbReference type="NCBI Taxonomy" id="552386"/>
    <lineage>
        <taxon>Bacteria</taxon>
        <taxon>Pseudomonadati</taxon>
        <taxon>Pseudomonadota</taxon>
        <taxon>Gammaproteobacteria</taxon>
        <taxon>Vibrionales</taxon>
        <taxon>Vibrionaceae</taxon>
        <taxon>Vibrio</taxon>
    </lineage>
</organism>
<name>A0ABV4N9U7_9VIBR</name>
<evidence type="ECO:0000313" key="2">
    <source>
        <dbReference type="EMBL" id="MFA0567926.1"/>
    </source>
</evidence>
<evidence type="ECO:0000256" key="1">
    <source>
        <dbReference type="SAM" id="SignalP"/>
    </source>
</evidence>